<dbReference type="AlphaFoldDB" id="A0A8H4XQ09"/>
<gene>
    <name evidence="11" type="ORF">FZEAL_1351</name>
</gene>
<name>A0A8H4XQ09_9HYPO</name>
<feature type="transmembrane region" description="Helical" evidence="9">
    <location>
        <begin position="134"/>
        <end position="154"/>
    </location>
</feature>
<feature type="transmembrane region" description="Helical" evidence="9">
    <location>
        <begin position="360"/>
        <end position="380"/>
    </location>
</feature>
<evidence type="ECO:0000256" key="9">
    <source>
        <dbReference type="SAM" id="Phobius"/>
    </source>
</evidence>
<keyword evidence="12" id="KW-1185">Reference proteome</keyword>
<dbReference type="InterPro" id="IPR050186">
    <property type="entry name" value="TPT_transporter"/>
</dbReference>
<comment type="function">
    <text evidence="1">Involved in the import of GDP-mannose from the cytoplasm into the Golgi lumen.</text>
</comment>
<evidence type="ECO:0000256" key="2">
    <source>
        <dbReference type="ARBA" id="ARBA00004477"/>
    </source>
</evidence>
<dbReference type="Pfam" id="PF03151">
    <property type="entry name" value="TPT"/>
    <property type="match status" value="1"/>
</dbReference>
<dbReference type="InterPro" id="IPR004853">
    <property type="entry name" value="Sugar_P_trans_dom"/>
</dbReference>
<proteinExistence type="inferred from homology"/>
<feature type="transmembrane region" description="Helical" evidence="9">
    <location>
        <begin position="307"/>
        <end position="325"/>
    </location>
</feature>
<keyword evidence="5 9" id="KW-0812">Transmembrane</keyword>
<dbReference type="Proteomes" id="UP000635477">
    <property type="component" value="Unassembled WGS sequence"/>
</dbReference>
<comment type="subunit">
    <text evidence="4">Homooligomer.</text>
</comment>
<feature type="transmembrane region" description="Helical" evidence="9">
    <location>
        <begin position="253"/>
        <end position="274"/>
    </location>
</feature>
<reference evidence="11" key="2">
    <citation type="submission" date="2020-05" db="EMBL/GenBank/DDBJ databases">
        <authorList>
            <person name="Kim H.-S."/>
            <person name="Proctor R.H."/>
            <person name="Brown D.W."/>
        </authorList>
    </citation>
    <scope>NUCLEOTIDE SEQUENCE</scope>
    <source>
        <strain evidence="11">NRRL 22465</strain>
    </source>
</reference>
<dbReference type="OrthoDB" id="6418713at2759"/>
<feature type="transmembrane region" description="Helical" evidence="9">
    <location>
        <begin position="281"/>
        <end position="301"/>
    </location>
</feature>
<evidence type="ECO:0000313" key="12">
    <source>
        <dbReference type="Proteomes" id="UP000635477"/>
    </source>
</evidence>
<evidence type="ECO:0000256" key="4">
    <source>
        <dbReference type="ARBA" id="ARBA00011182"/>
    </source>
</evidence>
<feature type="compositionally biased region" description="Polar residues" evidence="8">
    <location>
        <begin position="15"/>
        <end position="25"/>
    </location>
</feature>
<organism evidence="11 12">
    <name type="scientific">Fusarium zealandicum</name>
    <dbReference type="NCBI Taxonomy" id="1053134"/>
    <lineage>
        <taxon>Eukaryota</taxon>
        <taxon>Fungi</taxon>
        <taxon>Dikarya</taxon>
        <taxon>Ascomycota</taxon>
        <taxon>Pezizomycotina</taxon>
        <taxon>Sordariomycetes</taxon>
        <taxon>Hypocreomycetidae</taxon>
        <taxon>Hypocreales</taxon>
        <taxon>Nectriaceae</taxon>
        <taxon>Fusarium</taxon>
        <taxon>Fusarium staphyleae species complex</taxon>
    </lineage>
</organism>
<dbReference type="PANTHER" id="PTHR11132">
    <property type="entry name" value="SOLUTE CARRIER FAMILY 35"/>
    <property type="match status" value="1"/>
</dbReference>
<evidence type="ECO:0000256" key="1">
    <source>
        <dbReference type="ARBA" id="ARBA00003420"/>
    </source>
</evidence>
<comment type="similarity">
    <text evidence="3">Belongs to the TPT transporter family. SLC35D subfamily.</text>
</comment>
<comment type="subcellular location">
    <subcellularLocation>
        <location evidence="2">Endoplasmic reticulum membrane</location>
        <topology evidence="2">Multi-pass membrane protein</topology>
    </subcellularLocation>
</comment>
<feature type="transmembrane region" description="Helical" evidence="9">
    <location>
        <begin position="62"/>
        <end position="83"/>
    </location>
</feature>
<feature type="domain" description="Sugar phosphate transporter" evidence="10">
    <location>
        <begin position="35"/>
        <end position="324"/>
    </location>
</feature>
<sequence>MAVSGDLEAGRELRTSQGSGVNSTGEKGKGPRLHASVYILSWIFFSNLTIIFNKWLIGTAGFRYPIILTTWHLIFATVATQILARTTSLLDSRHSLPLTRRLYVRTILPIGILYSSSLVFSNIVYLYLSVSFIQMLKSTGPVCVLITSWIWGVAQPDRRTLANIMLIVIGVLLASFGEIEFSWVGTIFQLCGTISEAVRLVMTQVMLSSEGLRMDPLVGLYYYAPVCAVMNMIVVVFSEGPSFKWEDVAKTGYGVLFANAFLAFILNIVSVFLIGKTSGLVMALSGILKSILLVAASVLIWQTSIGLLQVLGYSVALLGLVLYSVGYEKILEAFRDAGTWISGAWDSQGDTKTSPILRKCIYIGLLGFLTIVMAGSLWHFHGGSAADVMKSTSSWFGST</sequence>
<protein>
    <recommendedName>
        <fullName evidence="10">Sugar phosphate transporter domain-containing protein</fullName>
    </recommendedName>
</protein>
<evidence type="ECO:0000256" key="7">
    <source>
        <dbReference type="ARBA" id="ARBA00023136"/>
    </source>
</evidence>
<keyword evidence="6 9" id="KW-1133">Transmembrane helix</keyword>
<evidence type="ECO:0000256" key="3">
    <source>
        <dbReference type="ARBA" id="ARBA00010425"/>
    </source>
</evidence>
<feature type="transmembrane region" description="Helical" evidence="9">
    <location>
        <begin position="219"/>
        <end position="238"/>
    </location>
</feature>
<evidence type="ECO:0000256" key="6">
    <source>
        <dbReference type="ARBA" id="ARBA00022989"/>
    </source>
</evidence>
<evidence type="ECO:0000313" key="11">
    <source>
        <dbReference type="EMBL" id="KAF4983194.1"/>
    </source>
</evidence>
<evidence type="ECO:0000256" key="5">
    <source>
        <dbReference type="ARBA" id="ARBA00022692"/>
    </source>
</evidence>
<comment type="caution">
    <text evidence="11">The sequence shown here is derived from an EMBL/GenBank/DDBJ whole genome shotgun (WGS) entry which is preliminary data.</text>
</comment>
<evidence type="ECO:0000259" key="10">
    <source>
        <dbReference type="Pfam" id="PF03151"/>
    </source>
</evidence>
<feature type="transmembrane region" description="Helical" evidence="9">
    <location>
        <begin position="37"/>
        <end position="56"/>
    </location>
</feature>
<feature type="transmembrane region" description="Helical" evidence="9">
    <location>
        <begin position="161"/>
        <end position="177"/>
    </location>
</feature>
<feature type="region of interest" description="Disordered" evidence="8">
    <location>
        <begin position="1"/>
        <end position="29"/>
    </location>
</feature>
<reference evidence="11" key="1">
    <citation type="journal article" date="2020" name="BMC Genomics">
        <title>Correction to: Identification and distribution of gene clusters required for synthesis of sphingolipid metabolism inhibitors in diverse species of the filamentous fungus Fusarium.</title>
        <authorList>
            <person name="Kim H.S."/>
            <person name="Lohmar J.M."/>
            <person name="Busman M."/>
            <person name="Brown D.W."/>
            <person name="Naumann T.A."/>
            <person name="Divon H.H."/>
            <person name="Lysoe E."/>
            <person name="Uhlig S."/>
            <person name="Proctor R.H."/>
        </authorList>
    </citation>
    <scope>NUCLEOTIDE SEQUENCE</scope>
    <source>
        <strain evidence="11">NRRL 22465</strain>
    </source>
</reference>
<feature type="transmembrane region" description="Helical" evidence="9">
    <location>
        <begin position="103"/>
        <end position="128"/>
    </location>
</feature>
<accession>A0A8H4XQ09</accession>
<dbReference type="GO" id="GO:0005789">
    <property type="term" value="C:endoplasmic reticulum membrane"/>
    <property type="evidence" value="ECO:0007669"/>
    <property type="project" value="UniProtKB-SubCell"/>
</dbReference>
<evidence type="ECO:0000256" key="8">
    <source>
        <dbReference type="SAM" id="MobiDB-lite"/>
    </source>
</evidence>
<keyword evidence="7 9" id="KW-0472">Membrane</keyword>
<dbReference type="EMBL" id="JABEYC010000077">
    <property type="protein sequence ID" value="KAF4983194.1"/>
    <property type="molecule type" value="Genomic_DNA"/>
</dbReference>